<dbReference type="AlphaFoldDB" id="A0A3P9P924"/>
<evidence type="ECO:0000259" key="1">
    <source>
        <dbReference type="Pfam" id="PF16092"/>
    </source>
</evidence>
<dbReference type="GeneTree" id="ENSGT00390000004987"/>
<accession>A0A3P9P924</accession>
<dbReference type="PANTHER" id="PTHR21178">
    <property type="entry name" value="CILIA- AND FLAGELLA-ASSOCIATED PROTEIN 61"/>
    <property type="match status" value="1"/>
</dbReference>
<reference evidence="2" key="2">
    <citation type="submission" date="2025-08" db="UniProtKB">
        <authorList>
            <consortium name="Ensembl"/>
        </authorList>
    </citation>
    <scope>IDENTIFICATION</scope>
    <source>
        <strain evidence="2">Guanapo</strain>
    </source>
</reference>
<proteinExistence type="predicted"/>
<organism evidence="2 3">
    <name type="scientific">Poecilia reticulata</name>
    <name type="common">Guppy</name>
    <name type="synonym">Acanthophacelus reticulatus</name>
    <dbReference type="NCBI Taxonomy" id="8081"/>
    <lineage>
        <taxon>Eukaryota</taxon>
        <taxon>Metazoa</taxon>
        <taxon>Chordata</taxon>
        <taxon>Craniata</taxon>
        <taxon>Vertebrata</taxon>
        <taxon>Euteleostomi</taxon>
        <taxon>Actinopterygii</taxon>
        <taxon>Neopterygii</taxon>
        <taxon>Teleostei</taxon>
        <taxon>Neoteleostei</taxon>
        <taxon>Acanthomorphata</taxon>
        <taxon>Ovalentaria</taxon>
        <taxon>Atherinomorphae</taxon>
        <taxon>Cyprinodontiformes</taxon>
        <taxon>Poeciliidae</taxon>
        <taxon>Poeciliinae</taxon>
        <taxon>Poecilia</taxon>
    </lineage>
</organism>
<dbReference type="Proteomes" id="UP000242638">
    <property type="component" value="Unassembled WGS sequence"/>
</dbReference>
<evidence type="ECO:0000313" key="3">
    <source>
        <dbReference type="Proteomes" id="UP000242638"/>
    </source>
</evidence>
<dbReference type="InterPro" id="IPR032151">
    <property type="entry name" value="CFAP61_N"/>
</dbReference>
<dbReference type="STRING" id="8081.ENSPREP00000018260"/>
<protein>
    <recommendedName>
        <fullName evidence="1">Cilia- and flagella-associated protein 61 N-terminal domain-containing protein</fullName>
    </recommendedName>
</protein>
<dbReference type="Pfam" id="PF16092">
    <property type="entry name" value="CFAP61_N"/>
    <property type="match status" value="1"/>
</dbReference>
<feature type="domain" description="Cilia- and flagella-associated protein 61 N-terminal" evidence="1">
    <location>
        <begin position="12"/>
        <end position="265"/>
    </location>
</feature>
<reference evidence="3" key="1">
    <citation type="submission" date="2013-11" db="EMBL/GenBank/DDBJ databases">
        <title>The genomic landscape of the Guanapo guppy.</title>
        <authorList>
            <person name="Kuenstner A."/>
            <person name="Dreyer C."/>
        </authorList>
    </citation>
    <scope>NUCLEOTIDE SEQUENCE</scope>
    <source>
        <strain evidence="3">Guanapo</strain>
    </source>
</reference>
<reference evidence="2" key="3">
    <citation type="submission" date="2025-09" db="UniProtKB">
        <authorList>
            <consortium name="Ensembl"/>
        </authorList>
    </citation>
    <scope>IDENTIFICATION</scope>
    <source>
        <strain evidence="2">Guanapo</strain>
    </source>
</reference>
<dbReference type="InterPro" id="IPR038884">
    <property type="entry name" value="CFAP61"/>
</dbReference>
<sequence>MKKSWSAEENLTVRRSRSADAWWIQNLMESSDQAVFGRINVNDLLEKATLALTVGGQSGNVVAHASLSDLPPPTAAAAVGHTAWEAFLRSHWPAARCTPLNSLFLRLFVSQPRVAESSLEKILRTAFSINSDLEHVLLLCPEDCPLEPVLGKAFQLLHWEADGEAPCSARICRRENHCKRLQVRRARVADYDDVMMIVNKQRTVRSIPLEPYALIDVIEYQHQRSHAAVLQDEGRIVGFIAATSSPNDQKLLEHFNLKEFDGFYKHKVPEKEEEEAGGSSRQTPRKSNSFCILHFISHEDHQTRSTDGLPYMFLLFLDLEQQHQRLHRRVELGQVDDPEQRVQLLAHLLVSGVGVGIRPVDAGQQSAQHLGLHVLLLDAGAEEGEVDGDELGGQRRLVVAQHHLAQEAHGVILRLGADVGPEHEALHLAAHHRLHVGVVVQQRLQQVRCLGRHLVVGVTQLVDHLHQQRPLLLGPAAQQLVGGGQRLGLGGRHRVVAHLVQRRHELGHLLLQLVLEVPEDEAAVAGVAVAARPLLQLVEGALGEGAELPVLGQQVGHQQLPHRVQRHQAHPPAALPLHHGNQRLHVLQHVHRRVLHQHRHGGHAVGQRAGGHHRLHPGGVGSSLQVLLGAVQLHLGLKQPLRQRPVAGRHRRVLWRIRPFRGVLELEPLPARLDEQNLPRLELKLGRVLLRLFPRGNRNIFLLLLFFTLRAGHLIRGRCFHSLFALPVVCSGATLWLVRDALGPGVGPDPQFGYESLQLSLLQVVDGSLHPSIDDLVGVIDGRQQDVVRLQTESRAQRSHTVRFHFSCFTKFTFQ</sequence>
<name>A0A3P9P924_POERE</name>
<evidence type="ECO:0000313" key="2">
    <source>
        <dbReference type="Ensembl" id="ENSPREP00000018260.1"/>
    </source>
</evidence>
<keyword evidence="3" id="KW-1185">Reference proteome</keyword>
<dbReference type="PANTHER" id="PTHR21178:SF8">
    <property type="entry name" value="CILIA- AND FLAGELLA-ASSOCIATED PROTEIN 61"/>
    <property type="match status" value="1"/>
</dbReference>
<dbReference type="Ensembl" id="ENSPRET00000018458.1">
    <property type="protein sequence ID" value="ENSPREP00000018260.1"/>
    <property type="gene ID" value="ENSPREG00000012371.1"/>
</dbReference>